<keyword evidence="1" id="KW-0472">Membrane</keyword>
<dbReference type="InterPro" id="IPR008407">
    <property type="entry name" value="Brnchd-chn_aa_trnsp_AzlD"/>
</dbReference>
<feature type="transmembrane region" description="Helical" evidence="1">
    <location>
        <begin position="69"/>
        <end position="95"/>
    </location>
</feature>
<dbReference type="EMBL" id="CP024848">
    <property type="protein sequence ID" value="AXI08684.1"/>
    <property type="molecule type" value="Genomic_DNA"/>
</dbReference>
<dbReference type="OrthoDB" id="9811308at2"/>
<evidence type="ECO:0000313" key="3">
    <source>
        <dbReference type="Proteomes" id="UP000253908"/>
    </source>
</evidence>
<proteinExistence type="predicted"/>
<keyword evidence="1" id="KW-1133">Transmembrane helix</keyword>
<keyword evidence="3" id="KW-1185">Reference proteome</keyword>
<feature type="transmembrane region" description="Helical" evidence="1">
    <location>
        <begin position="36"/>
        <end position="57"/>
    </location>
</feature>
<evidence type="ECO:0000313" key="2">
    <source>
        <dbReference type="EMBL" id="AXI08684.1"/>
    </source>
</evidence>
<name>A0A345PFA4_9BACI</name>
<sequence length="97" mass="10403">MILLIILGMSLVTIIPRIIPAFVVEKLQFKPWVNRWLGAIPYAALGALIFPGILFVVPNEQIIGIVGGLVAIIIASLGLNVVFVVIGAILTVFLLTL</sequence>
<protein>
    <submittedName>
        <fullName evidence="2">Branched-chain amino acid transporter</fullName>
    </submittedName>
</protein>
<reference evidence="3" key="1">
    <citation type="submission" date="2017-11" db="EMBL/GenBank/DDBJ databases">
        <authorList>
            <person name="Zhu W."/>
        </authorList>
    </citation>
    <scope>NUCLEOTIDE SEQUENCE [LARGE SCALE GENOMIC DNA]</scope>
    <source>
        <strain evidence="3">160</strain>
    </source>
</reference>
<dbReference type="Proteomes" id="UP000253908">
    <property type="component" value="Chromosome"/>
</dbReference>
<evidence type="ECO:0000256" key="1">
    <source>
        <dbReference type="SAM" id="Phobius"/>
    </source>
</evidence>
<accession>A0A345PFA4</accession>
<keyword evidence="1" id="KW-0812">Transmembrane</keyword>
<dbReference type="RefSeq" id="WP_114915981.1">
    <property type="nucleotide sequence ID" value="NZ_CP024848.1"/>
</dbReference>
<organism evidence="2 3">
    <name type="scientific">Oceanobacillus zhaokaii</name>
    <dbReference type="NCBI Taxonomy" id="2052660"/>
    <lineage>
        <taxon>Bacteria</taxon>
        <taxon>Bacillati</taxon>
        <taxon>Bacillota</taxon>
        <taxon>Bacilli</taxon>
        <taxon>Bacillales</taxon>
        <taxon>Bacillaceae</taxon>
        <taxon>Oceanobacillus</taxon>
    </lineage>
</organism>
<dbReference type="KEGG" id="ocn:CUC15_07055"/>
<dbReference type="AlphaFoldDB" id="A0A345PFA4"/>
<gene>
    <name evidence="2" type="ORF">CUC15_07055</name>
</gene>
<dbReference type="Pfam" id="PF05437">
    <property type="entry name" value="AzlD"/>
    <property type="match status" value="1"/>
</dbReference>